<dbReference type="PANTHER" id="PTHR24347">
    <property type="entry name" value="SERINE/THREONINE-PROTEIN KINASE"/>
    <property type="match status" value="1"/>
</dbReference>
<feature type="compositionally biased region" description="Low complexity" evidence="14">
    <location>
        <begin position="545"/>
        <end position="556"/>
    </location>
</feature>
<evidence type="ECO:0000256" key="6">
    <source>
        <dbReference type="ARBA" id="ARBA00022741"/>
    </source>
</evidence>
<feature type="region of interest" description="Disordered" evidence="14">
    <location>
        <begin position="506"/>
        <end position="575"/>
    </location>
</feature>
<dbReference type="Gene3D" id="1.10.510.10">
    <property type="entry name" value="Transferase(Phosphotransferase) domain 1"/>
    <property type="match status" value="1"/>
</dbReference>
<dbReference type="SUPFAM" id="SSF47370">
    <property type="entry name" value="Bromodomain"/>
    <property type="match status" value="2"/>
</dbReference>
<organism evidence="17 18">
    <name type="scientific">Curvularia clavata</name>
    <dbReference type="NCBI Taxonomy" id="95742"/>
    <lineage>
        <taxon>Eukaryota</taxon>
        <taxon>Fungi</taxon>
        <taxon>Dikarya</taxon>
        <taxon>Ascomycota</taxon>
        <taxon>Pezizomycotina</taxon>
        <taxon>Dothideomycetes</taxon>
        <taxon>Pleosporomycetidae</taxon>
        <taxon>Pleosporales</taxon>
        <taxon>Pleosporineae</taxon>
        <taxon>Pleosporaceae</taxon>
        <taxon>Curvularia</taxon>
    </lineage>
</organism>
<evidence type="ECO:0000256" key="14">
    <source>
        <dbReference type="SAM" id="MobiDB-lite"/>
    </source>
</evidence>
<dbReference type="EMBL" id="CP089276">
    <property type="protein sequence ID" value="USP77088.1"/>
    <property type="molecule type" value="Genomic_DNA"/>
</dbReference>
<evidence type="ECO:0000256" key="13">
    <source>
        <dbReference type="PROSITE-ProRule" id="PRU10141"/>
    </source>
</evidence>
<keyword evidence="6 13" id="KW-0547">Nucleotide-binding</keyword>
<keyword evidence="9" id="KW-0112">Calmodulin-binding</keyword>
<dbReference type="Pfam" id="PF00439">
    <property type="entry name" value="Bromodomain"/>
    <property type="match status" value="2"/>
</dbReference>
<dbReference type="GO" id="GO:0004683">
    <property type="term" value="F:calcium/calmodulin-dependent protein kinase activity"/>
    <property type="evidence" value="ECO:0007669"/>
    <property type="project" value="UniProtKB-EC"/>
</dbReference>
<name>A0A9Q8ZB35_CURCL</name>
<keyword evidence="7" id="KW-0418">Kinase</keyword>
<evidence type="ECO:0000256" key="5">
    <source>
        <dbReference type="ARBA" id="ARBA00022679"/>
    </source>
</evidence>
<dbReference type="Gene3D" id="1.20.920.10">
    <property type="entry name" value="Bromodomain-like"/>
    <property type="match status" value="2"/>
</dbReference>
<feature type="domain" description="Bromo" evidence="16">
    <location>
        <begin position="378"/>
        <end position="494"/>
    </location>
</feature>
<feature type="compositionally biased region" description="Polar residues" evidence="14">
    <location>
        <begin position="779"/>
        <end position="808"/>
    </location>
</feature>
<feature type="compositionally biased region" description="Polar residues" evidence="14">
    <location>
        <begin position="831"/>
        <end position="858"/>
    </location>
</feature>
<dbReference type="AlphaFoldDB" id="A0A9Q8ZB35"/>
<dbReference type="EC" id="2.7.11.17" evidence="2"/>
<feature type="domain" description="Protein kinase" evidence="15">
    <location>
        <begin position="18"/>
        <end position="273"/>
    </location>
</feature>
<protein>
    <recommendedName>
        <fullName evidence="2">calcium/calmodulin-dependent protein kinase</fullName>
        <ecNumber evidence="2">2.7.11.17</ecNumber>
    </recommendedName>
</protein>
<evidence type="ECO:0000256" key="12">
    <source>
        <dbReference type="ARBA" id="ARBA00047430"/>
    </source>
</evidence>
<accession>A0A9Q8ZB35</accession>
<feature type="compositionally biased region" description="Basic and acidic residues" evidence="14">
    <location>
        <begin position="344"/>
        <end position="353"/>
    </location>
</feature>
<dbReference type="InterPro" id="IPR000719">
    <property type="entry name" value="Prot_kinase_dom"/>
</dbReference>
<feature type="region of interest" description="Disordered" evidence="14">
    <location>
        <begin position="723"/>
        <end position="744"/>
    </location>
</feature>
<dbReference type="Pfam" id="PF22994">
    <property type="entry name" value="RSC4_Ig_like"/>
    <property type="match status" value="1"/>
</dbReference>
<feature type="binding site" evidence="13">
    <location>
        <position position="49"/>
    </location>
    <ligand>
        <name>ATP</name>
        <dbReference type="ChEBI" id="CHEBI:30616"/>
    </ligand>
</feature>
<dbReference type="InterPro" id="IPR036427">
    <property type="entry name" value="Bromodomain-like_sf"/>
</dbReference>
<comment type="catalytic activity">
    <reaction evidence="11">
        <text>L-threonyl-[protein] + ATP = O-phospho-L-threonyl-[protein] + ADP + H(+)</text>
        <dbReference type="Rhea" id="RHEA:46608"/>
        <dbReference type="Rhea" id="RHEA-COMP:11060"/>
        <dbReference type="Rhea" id="RHEA-COMP:11605"/>
        <dbReference type="ChEBI" id="CHEBI:15378"/>
        <dbReference type="ChEBI" id="CHEBI:30013"/>
        <dbReference type="ChEBI" id="CHEBI:30616"/>
        <dbReference type="ChEBI" id="CHEBI:61977"/>
        <dbReference type="ChEBI" id="CHEBI:456216"/>
        <dbReference type="EC" id="2.7.11.17"/>
    </reaction>
</comment>
<dbReference type="GO" id="GO:0006325">
    <property type="term" value="P:chromatin organization"/>
    <property type="evidence" value="ECO:0007669"/>
    <property type="project" value="UniProtKB-ARBA"/>
</dbReference>
<keyword evidence="4" id="KW-0597">Phosphoprotein</keyword>
<reference evidence="17" key="1">
    <citation type="submission" date="2021-12" db="EMBL/GenBank/DDBJ databases">
        <title>Curvularia clavata genome.</title>
        <authorList>
            <person name="Cao Y."/>
        </authorList>
    </citation>
    <scope>NUCLEOTIDE SEQUENCE</scope>
    <source>
        <strain evidence="17">Yc1106</strain>
    </source>
</reference>
<dbReference type="VEuPathDB" id="FungiDB:yc1106_04362"/>
<dbReference type="GO" id="GO:0005516">
    <property type="term" value="F:calmodulin binding"/>
    <property type="evidence" value="ECO:0007669"/>
    <property type="project" value="UniProtKB-KW"/>
</dbReference>
<keyword evidence="5" id="KW-0808">Transferase</keyword>
<dbReference type="SUPFAM" id="SSF56112">
    <property type="entry name" value="Protein kinase-like (PK-like)"/>
    <property type="match status" value="1"/>
</dbReference>
<evidence type="ECO:0000256" key="4">
    <source>
        <dbReference type="ARBA" id="ARBA00022553"/>
    </source>
</evidence>
<evidence type="ECO:0000256" key="3">
    <source>
        <dbReference type="ARBA" id="ARBA00022527"/>
    </source>
</evidence>
<keyword evidence="10" id="KW-0103">Bromodomain</keyword>
<dbReference type="CDD" id="cd05117">
    <property type="entry name" value="STKc_CAMK"/>
    <property type="match status" value="1"/>
</dbReference>
<comment type="similarity">
    <text evidence="1">Belongs to the protein kinase superfamily. CAMK Ser/Thr protein kinase family. CaMK subfamily.</text>
</comment>
<feature type="domain" description="Bromo" evidence="16">
    <location>
        <begin position="577"/>
        <end position="695"/>
    </location>
</feature>
<dbReference type="Pfam" id="PF00069">
    <property type="entry name" value="Pkinase"/>
    <property type="match status" value="1"/>
</dbReference>
<comment type="catalytic activity">
    <reaction evidence="12">
        <text>L-seryl-[protein] + ATP = O-phospho-L-seryl-[protein] + ADP + H(+)</text>
        <dbReference type="Rhea" id="RHEA:17989"/>
        <dbReference type="Rhea" id="RHEA-COMP:9863"/>
        <dbReference type="Rhea" id="RHEA-COMP:11604"/>
        <dbReference type="ChEBI" id="CHEBI:15378"/>
        <dbReference type="ChEBI" id="CHEBI:29999"/>
        <dbReference type="ChEBI" id="CHEBI:30616"/>
        <dbReference type="ChEBI" id="CHEBI:83421"/>
        <dbReference type="ChEBI" id="CHEBI:456216"/>
        <dbReference type="EC" id="2.7.11.17"/>
    </reaction>
</comment>
<proteinExistence type="inferred from homology"/>
<keyword evidence="8 13" id="KW-0067">ATP-binding</keyword>
<dbReference type="InterPro" id="IPR054551">
    <property type="entry name" value="RSC4_Ig-like"/>
</dbReference>
<dbReference type="Proteomes" id="UP001056012">
    <property type="component" value="Chromosome 3"/>
</dbReference>
<dbReference type="SMART" id="SM00220">
    <property type="entry name" value="S_TKc"/>
    <property type="match status" value="1"/>
</dbReference>
<dbReference type="SMART" id="SM00297">
    <property type="entry name" value="BROMO"/>
    <property type="match status" value="2"/>
</dbReference>
<dbReference type="InterPro" id="IPR008271">
    <property type="entry name" value="Ser/Thr_kinase_AS"/>
</dbReference>
<evidence type="ECO:0000259" key="15">
    <source>
        <dbReference type="SMART" id="SM00220"/>
    </source>
</evidence>
<evidence type="ECO:0000256" key="9">
    <source>
        <dbReference type="ARBA" id="ARBA00022860"/>
    </source>
</evidence>
<evidence type="ECO:0000256" key="8">
    <source>
        <dbReference type="ARBA" id="ARBA00022840"/>
    </source>
</evidence>
<dbReference type="InterPro" id="IPR001487">
    <property type="entry name" value="Bromodomain"/>
</dbReference>
<dbReference type="PROSITE" id="PS00107">
    <property type="entry name" value="PROTEIN_KINASE_ATP"/>
    <property type="match status" value="1"/>
</dbReference>
<dbReference type="FunFam" id="1.10.510.10:FF:000449">
    <property type="entry name" value="Calcium/calmodulin-dependent protein kinase"/>
    <property type="match status" value="1"/>
</dbReference>
<evidence type="ECO:0000259" key="16">
    <source>
        <dbReference type="SMART" id="SM00297"/>
    </source>
</evidence>
<evidence type="ECO:0000256" key="2">
    <source>
        <dbReference type="ARBA" id="ARBA00012434"/>
    </source>
</evidence>
<evidence type="ECO:0000256" key="11">
    <source>
        <dbReference type="ARBA" id="ARBA00047307"/>
    </source>
</evidence>
<dbReference type="CDD" id="cd04369">
    <property type="entry name" value="Bromodomain"/>
    <property type="match status" value="2"/>
</dbReference>
<gene>
    <name evidence="17" type="ORF">yc1106_04362</name>
</gene>
<dbReference type="GO" id="GO:0005524">
    <property type="term" value="F:ATP binding"/>
    <property type="evidence" value="ECO:0007669"/>
    <property type="project" value="UniProtKB-UniRule"/>
</dbReference>
<feature type="compositionally biased region" description="Low complexity" evidence="14">
    <location>
        <begin position="514"/>
        <end position="527"/>
    </location>
</feature>
<evidence type="ECO:0000256" key="7">
    <source>
        <dbReference type="ARBA" id="ARBA00022777"/>
    </source>
</evidence>
<dbReference type="InterPro" id="IPR011009">
    <property type="entry name" value="Kinase-like_dom_sf"/>
</dbReference>
<feature type="region of interest" description="Disordered" evidence="14">
    <location>
        <begin position="339"/>
        <end position="364"/>
    </location>
</feature>
<feature type="region of interest" description="Disordered" evidence="14">
    <location>
        <begin position="764"/>
        <end position="888"/>
    </location>
</feature>
<dbReference type="InterPro" id="IPR017441">
    <property type="entry name" value="Protein_kinase_ATP_BS"/>
</dbReference>
<dbReference type="OrthoDB" id="6017at2759"/>
<sequence>MLNKLHGQPDSYDRKSRYRFGKTLGAGTYGIVREADCPEGKVAVKIILKKNVRGNEQMVYDELEMLQRMKHPHIVKFHDWFESRDKYYIVTQLATGGELFDRICEKGKFTEKDAAETIRQVLDAVNYLHQNNVVHRDLKPENLLYLTRDENSSLVLADFGIAKMLDSKTEVLTTMAGSFGYAAPEVMLKKGHGKPVDMWSMGVITYTLLCGYSPFRSENLADLIEECKNGRVIFHERYWKEVSPEAKEFIKKLLEPDPSKRPTSEDALKHVWLSGKTATDHNLVPEIKAYAAKARLRRGIELVKLANRIEALKMQEDEEEDVPGEADVPANAREAAGEAIAGHSGDKGLETKETTGTGKGPGRLSRIAKGAIFREVVLAKVREMKEQEARAEFEKKASLGESASNGRPIAVHFLTLPDRDEVPEYYEFTKLPIAIDTIEKKLLNGEYSSLAQVESDCKRLVNNAKTYNDKKSLIYEDAERLRKTASNWMVKHNPAYRDGNYVAVATPIPGEDNSTPSRPSPRVTSTPKAPQTPATHETVERPRRAAALAASATPAPSKLRQSASAVPEDNDGADYEGKTFQQAQEQIVREIMDYEDQGLQIFIPFHNLPSRSLKDYYQLIKDPMSLSAIQKKVRGVVGREAPTGHTLFKSWDAFESAFSLIWKNARIYNEDGSDIYNLSLELEEIFYKKLEEAKSKVNEPAQPKLKLNMSTASAAPKQQLKLKLKPSPGSEPHTPSARDSATPGVIVDNDALLRQQRHVLNSMGNRSSRAASGEAGTPGASTNPFVGSKGGASNNPPSTASQSRTAGSPVNGVKQDVQSPALSAIRPASTAPDNSRLSVPVQTPHPNMAPPQNMSRPGSGSPHPNGLGLQNGHYAPQQPQSYHAPPVPRVDCFRKVPLKSPEEALIPKISLNTHPALSASKPWSVNILANTQKTTYSATMVVAPSHSYIQIIPKIPIALTNRMYRLFVTVNGNKTLEANRVPVTAGINGATPGPGYEGGKKKGEPLFEAKLLGGVNRIEVEIIAEKERKEQNENANAGAAKKDDVEIEKCTIFLHLPRQATN</sequence>
<evidence type="ECO:0000256" key="10">
    <source>
        <dbReference type="ARBA" id="ARBA00023117"/>
    </source>
</evidence>
<keyword evidence="18" id="KW-1185">Reference proteome</keyword>
<dbReference type="FunFam" id="3.30.200.20:FF:000278">
    <property type="entry name" value="Calcium/calmodulin-dependent protein kinase II"/>
    <property type="match status" value="1"/>
</dbReference>
<evidence type="ECO:0000313" key="18">
    <source>
        <dbReference type="Proteomes" id="UP001056012"/>
    </source>
</evidence>
<dbReference type="PRINTS" id="PR00503">
    <property type="entry name" value="BROMODOMAIN"/>
</dbReference>
<dbReference type="PROSITE" id="PS00108">
    <property type="entry name" value="PROTEIN_KINASE_ST"/>
    <property type="match status" value="1"/>
</dbReference>
<dbReference type="FunFam" id="1.20.920.10:FF:000083">
    <property type="entry name" value="WGS project CABT00000000 data, contig 2.8"/>
    <property type="match status" value="1"/>
</dbReference>
<evidence type="ECO:0000256" key="1">
    <source>
        <dbReference type="ARBA" id="ARBA00005354"/>
    </source>
</evidence>
<keyword evidence="3" id="KW-0723">Serine/threonine-protein kinase</keyword>
<evidence type="ECO:0000313" key="17">
    <source>
        <dbReference type="EMBL" id="USP77088.1"/>
    </source>
</evidence>